<dbReference type="RefSeq" id="WP_346077464.1">
    <property type="nucleotide sequence ID" value="NZ_BAAATL010000013.1"/>
</dbReference>
<evidence type="ECO:0000256" key="1">
    <source>
        <dbReference type="SAM" id="Phobius"/>
    </source>
</evidence>
<evidence type="ECO:0008006" key="4">
    <source>
        <dbReference type="Google" id="ProtNLM"/>
    </source>
</evidence>
<keyword evidence="1" id="KW-0472">Membrane</keyword>
<keyword evidence="1" id="KW-1133">Transmembrane helix</keyword>
<evidence type="ECO:0000313" key="3">
    <source>
        <dbReference type="Proteomes" id="UP001501721"/>
    </source>
</evidence>
<reference evidence="2 3" key="1">
    <citation type="journal article" date="2019" name="Int. J. Syst. Evol. Microbiol.">
        <title>The Global Catalogue of Microorganisms (GCM) 10K type strain sequencing project: providing services to taxonomists for standard genome sequencing and annotation.</title>
        <authorList>
            <consortium name="The Broad Institute Genomics Platform"/>
            <consortium name="The Broad Institute Genome Sequencing Center for Infectious Disease"/>
            <person name="Wu L."/>
            <person name="Ma J."/>
        </authorList>
    </citation>
    <scope>NUCLEOTIDE SEQUENCE [LARGE SCALE GENOMIC DNA]</scope>
    <source>
        <strain evidence="2 3">JCM 6923</strain>
    </source>
</reference>
<keyword evidence="3" id="KW-1185">Reference proteome</keyword>
<dbReference type="EMBL" id="BAAATL010000013">
    <property type="protein sequence ID" value="GAA2484251.1"/>
    <property type="molecule type" value="Genomic_DNA"/>
</dbReference>
<protein>
    <recommendedName>
        <fullName evidence="4">Integral membrane protein</fullName>
    </recommendedName>
</protein>
<keyword evidence="1" id="KW-0812">Transmembrane</keyword>
<feature type="transmembrane region" description="Helical" evidence="1">
    <location>
        <begin position="91"/>
        <end position="111"/>
    </location>
</feature>
<accession>A0ABN3LHP8</accession>
<comment type="caution">
    <text evidence="2">The sequence shown here is derived from an EMBL/GenBank/DDBJ whole genome shotgun (WGS) entry which is preliminary data.</text>
</comment>
<proteinExistence type="predicted"/>
<evidence type="ECO:0000313" key="2">
    <source>
        <dbReference type="EMBL" id="GAA2484251.1"/>
    </source>
</evidence>
<sequence length="159" mass="18420">MSEQASTQNELSGNVNVGAVQSGSIHGDVVFNSLTLPVTETQLRWEERQRRIFDREETERRRDRDARRRRAEEEQRIFEKYLIFVRLRMRLAAISLIATGGVVALVGVPWLFGMVSIKPALPWVALFSFSAYCWAQRWKVLCDVRAGREIVIPADRKEW</sequence>
<dbReference type="Proteomes" id="UP001501721">
    <property type="component" value="Unassembled WGS sequence"/>
</dbReference>
<name>A0ABN3LHP8_9ACTN</name>
<organism evidence="2 3">
    <name type="scientific">Streptomyces graminearus</name>
    <dbReference type="NCBI Taxonomy" id="284030"/>
    <lineage>
        <taxon>Bacteria</taxon>
        <taxon>Bacillati</taxon>
        <taxon>Actinomycetota</taxon>
        <taxon>Actinomycetes</taxon>
        <taxon>Kitasatosporales</taxon>
        <taxon>Streptomycetaceae</taxon>
        <taxon>Streptomyces</taxon>
    </lineage>
</organism>
<gene>
    <name evidence="2" type="ORF">GCM10010422_31870</name>
</gene>